<feature type="compositionally biased region" description="Basic residues" evidence="1">
    <location>
        <begin position="27"/>
        <end position="46"/>
    </location>
</feature>
<feature type="region of interest" description="Disordered" evidence="1">
    <location>
        <begin position="1"/>
        <end position="92"/>
    </location>
</feature>
<evidence type="ECO:0000313" key="3">
    <source>
        <dbReference type="Proteomes" id="UP000291084"/>
    </source>
</evidence>
<gene>
    <name evidence="2" type="primary">Vigan.10G044300</name>
    <name evidence="2" type="ORF">VIGAN_10044300</name>
</gene>
<feature type="compositionally biased region" description="Low complexity" evidence="1">
    <location>
        <begin position="7"/>
        <end position="21"/>
    </location>
</feature>
<feature type="compositionally biased region" description="Basic and acidic residues" evidence="1">
    <location>
        <begin position="53"/>
        <end position="63"/>
    </location>
</feature>
<organism evidence="2 3">
    <name type="scientific">Vigna angularis var. angularis</name>
    <dbReference type="NCBI Taxonomy" id="157739"/>
    <lineage>
        <taxon>Eukaryota</taxon>
        <taxon>Viridiplantae</taxon>
        <taxon>Streptophyta</taxon>
        <taxon>Embryophyta</taxon>
        <taxon>Tracheophyta</taxon>
        <taxon>Spermatophyta</taxon>
        <taxon>Magnoliopsida</taxon>
        <taxon>eudicotyledons</taxon>
        <taxon>Gunneridae</taxon>
        <taxon>Pentapetalae</taxon>
        <taxon>rosids</taxon>
        <taxon>fabids</taxon>
        <taxon>Fabales</taxon>
        <taxon>Fabaceae</taxon>
        <taxon>Papilionoideae</taxon>
        <taxon>50 kb inversion clade</taxon>
        <taxon>NPAAA clade</taxon>
        <taxon>indigoferoid/millettioid clade</taxon>
        <taxon>Phaseoleae</taxon>
        <taxon>Vigna</taxon>
    </lineage>
</organism>
<name>A0A0S3T1L2_PHAAN</name>
<evidence type="ECO:0000313" key="2">
    <source>
        <dbReference type="EMBL" id="BAT99065.1"/>
    </source>
</evidence>
<dbReference type="AlphaFoldDB" id="A0A0S3T1L2"/>
<feature type="compositionally biased region" description="Basic residues" evidence="1">
    <location>
        <begin position="79"/>
        <end position="92"/>
    </location>
</feature>
<protein>
    <submittedName>
        <fullName evidence="2">Uncharacterized protein</fullName>
    </submittedName>
</protein>
<proteinExistence type="predicted"/>
<evidence type="ECO:0000256" key="1">
    <source>
        <dbReference type="SAM" id="MobiDB-lite"/>
    </source>
</evidence>
<keyword evidence="3" id="KW-1185">Reference proteome</keyword>
<dbReference type="Proteomes" id="UP000291084">
    <property type="component" value="Chromosome 10"/>
</dbReference>
<sequence length="92" mass="10971">MAPSMWRALSRSSSVPSPASVQETDRWRRRVRVRAERKRGGRRRKGWLGGRTMEGETEGRESMRIGMDWIGDEDERREIRKGRKEKQRKNWS</sequence>
<accession>A0A0S3T1L2</accession>
<reference evidence="2 3" key="1">
    <citation type="journal article" date="2015" name="Sci. Rep.">
        <title>The power of single molecule real-time sequencing technology in the de novo assembly of a eukaryotic genome.</title>
        <authorList>
            <person name="Sakai H."/>
            <person name="Naito K."/>
            <person name="Ogiso-Tanaka E."/>
            <person name="Takahashi Y."/>
            <person name="Iseki K."/>
            <person name="Muto C."/>
            <person name="Satou K."/>
            <person name="Teruya K."/>
            <person name="Shiroma A."/>
            <person name="Shimoji M."/>
            <person name="Hirano T."/>
            <person name="Itoh T."/>
            <person name="Kaga A."/>
            <person name="Tomooka N."/>
        </authorList>
    </citation>
    <scope>NUCLEOTIDE SEQUENCE [LARGE SCALE GENOMIC DNA]</scope>
    <source>
        <strain evidence="3">cv. Shumari</strain>
    </source>
</reference>
<dbReference type="EMBL" id="AP015043">
    <property type="protein sequence ID" value="BAT99065.1"/>
    <property type="molecule type" value="Genomic_DNA"/>
</dbReference>